<dbReference type="Pfam" id="PF13602">
    <property type="entry name" value="ADH_zinc_N_2"/>
    <property type="match status" value="1"/>
</dbReference>
<reference evidence="4" key="1">
    <citation type="submission" date="2017-06" db="EMBL/GenBank/DDBJ databases">
        <authorList>
            <person name="Varghese N."/>
            <person name="Submissions S."/>
        </authorList>
    </citation>
    <scope>NUCLEOTIDE SEQUENCE [LARGE SCALE GENOMIC DNA]</scope>
    <source>
        <strain evidence="4">DSM 45423</strain>
    </source>
</reference>
<dbReference type="InterPro" id="IPR050700">
    <property type="entry name" value="YIM1/Zinc_Alcohol_DH_Fams"/>
</dbReference>
<evidence type="ECO:0000313" key="4">
    <source>
        <dbReference type="Proteomes" id="UP000198386"/>
    </source>
</evidence>
<dbReference type="EMBL" id="FZOH01000002">
    <property type="protein sequence ID" value="SNS14460.1"/>
    <property type="molecule type" value="Genomic_DNA"/>
</dbReference>
<organism evidence="3 4">
    <name type="scientific">Geodermatophilus saharensis</name>
    <dbReference type="NCBI Taxonomy" id="1137994"/>
    <lineage>
        <taxon>Bacteria</taxon>
        <taxon>Bacillati</taxon>
        <taxon>Actinomycetota</taxon>
        <taxon>Actinomycetes</taxon>
        <taxon>Geodermatophilales</taxon>
        <taxon>Geodermatophilaceae</taxon>
        <taxon>Geodermatophilus</taxon>
    </lineage>
</organism>
<dbReference type="InterPro" id="IPR011032">
    <property type="entry name" value="GroES-like_sf"/>
</dbReference>
<feature type="domain" description="Enoyl reductase (ER)" evidence="2">
    <location>
        <begin position="34"/>
        <end position="338"/>
    </location>
</feature>
<dbReference type="PANTHER" id="PTHR11695:SF294">
    <property type="entry name" value="RETICULON-4-INTERACTING PROTEIN 1, MITOCHONDRIAL"/>
    <property type="match status" value="1"/>
</dbReference>
<dbReference type="GO" id="GO:0008270">
    <property type="term" value="F:zinc ion binding"/>
    <property type="evidence" value="ECO:0007669"/>
    <property type="project" value="InterPro"/>
</dbReference>
<sequence>MNTTKAVRAAQRSGHTMSAVVQTRYGAAPEHVLGMGRAERPAPLAGEVLVRVRAASVDRGTWHLMAGLPYPARLVFGLRRPSSLNPGRPLAGVVEAVGEGVTDVRPGDEVYGIASANGTFAEYAVAEQGKLDRKPANLSFEEAAAVPVSAGTALEAVRDHARVQPGEQVLVIGASGGVGTFAVQIAKALGAEVTGMASGAKLDAVRALGADAVLDHRRDEIPQRRFDAIIDIAGRRSLAHLRRALTPHGRLVIVGGETGGRLLDGLGRQFRAALLSPFVGQTLGFFVSKERGADLRALTALLEAGSVTPLVDGVFPLAETAAAVEYLVDGRATGKVVVTV</sequence>
<protein>
    <submittedName>
        <fullName evidence="3">NADPH:quinone reductase</fullName>
    </submittedName>
</protein>
<gene>
    <name evidence="3" type="ORF">SAMN04488107_1577</name>
</gene>
<dbReference type="SMART" id="SM00829">
    <property type="entry name" value="PKS_ER"/>
    <property type="match status" value="1"/>
</dbReference>
<dbReference type="SUPFAM" id="SSF50129">
    <property type="entry name" value="GroES-like"/>
    <property type="match status" value="1"/>
</dbReference>
<dbReference type="Pfam" id="PF08240">
    <property type="entry name" value="ADH_N"/>
    <property type="match status" value="1"/>
</dbReference>
<dbReference type="AlphaFoldDB" id="A0A239C2W0"/>
<proteinExistence type="predicted"/>
<dbReference type="PANTHER" id="PTHR11695">
    <property type="entry name" value="ALCOHOL DEHYDROGENASE RELATED"/>
    <property type="match status" value="1"/>
</dbReference>
<dbReference type="Gene3D" id="3.90.180.10">
    <property type="entry name" value="Medium-chain alcohol dehydrogenases, catalytic domain"/>
    <property type="match status" value="1"/>
</dbReference>
<dbReference type="InterPro" id="IPR002364">
    <property type="entry name" value="Quin_OxRdtase/zeta-crystal_CS"/>
</dbReference>
<evidence type="ECO:0000313" key="3">
    <source>
        <dbReference type="EMBL" id="SNS14460.1"/>
    </source>
</evidence>
<dbReference type="GO" id="GO:0016491">
    <property type="term" value="F:oxidoreductase activity"/>
    <property type="evidence" value="ECO:0007669"/>
    <property type="project" value="UniProtKB-KW"/>
</dbReference>
<evidence type="ECO:0000256" key="1">
    <source>
        <dbReference type="ARBA" id="ARBA00023002"/>
    </source>
</evidence>
<accession>A0A239C2W0</accession>
<dbReference type="InterPro" id="IPR013154">
    <property type="entry name" value="ADH-like_N"/>
</dbReference>
<dbReference type="CDD" id="cd08267">
    <property type="entry name" value="MDR1"/>
    <property type="match status" value="1"/>
</dbReference>
<name>A0A239C2W0_9ACTN</name>
<dbReference type="SUPFAM" id="SSF51735">
    <property type="entry name" value="NAD(P)-binding Rossmann-fold domains"/>
    <property type="match status" value="1"/>
</dbReference>
<dbReference type="PROSITE" id="PS01162">
    <property type="entry name" value="QOR_ZETA_CRYSTAL"/>
    <property type="match status" value="1"/>
</dbReference>
<dbReference type="Gene3D" id="3.40.50.720">
    <property type="entry name" value="NAD(P)-binding Rossmann-like Domain"/>
    <property type="match status" value="1"/>
</dbReference>
<keyword evidence="4" id="KW-1185">Reference proteome</keyword>
<dbReference type="InterPro" id="IPR020843">
    <property type="entry name" value="ER"/>
</dbReference>
<evidence type="ECO:0000259" key="2">
    <source>
        <dbReference type="SMART" id="SM00829"/>
    </source>
</evidence>
<dbReference type="RefSeq" id="WP_245817048.1">
    <property type="nucleotide sequence ID" value="NZ_FZOH01000002.1"/>
</dbReference>
<dbReference type="InterPro" id="IPR036291">
    <property type="entry name" value="NAD(P)-bd_dom_sf"/>
</dbReference>
<dbReference type="Proteomes" id="UP000198386">
    <property type="component" value="Unassembled WGS sequence"/>
</dbReference>
<keyword evidence="1" id="KW-0560">Oxidoreductase</keyword>